<gene>
    <name evidence="7" type="ORF">ACJ72_02864</name>
</gene>
<evidence type="ECO:0008006" key="9">
    <source>
        <dbReference type="Google" id="ProtNLM"/>
    </source>
</evidence>
<name>A0A1B7P180_9EURO</name>
<comment type="caution">
    <text evidence="7">The sequence shown here is derived from an EMBL/GenBank/DDBJ whole genome shotgun (WGS) entry which is preliminary data.</text>
</comment>
<dbReference type="Gene3D" id="1.10.630.10">
    <property type="entry name" value="Cytochrome P450"/>
    <property type="match status" value="1"/>
</dbReference>
<feature type="binding site" description="axial binding residue" evidence="6">
    <location>
        <position position="206"/>
    </location>
    <ligand>
        <name>heme</name>
        <dbReference type="ChEBI" id="CHEBI:30413"/>
    </ligand>
    <ligandPart>
        <name>Fe</name>
        <dbReference type="ChEBI" id="CHEBI:18248"/>
    </ligandPart>
</feature>
<keyword evidence="5 6" id="KW-0408">Iron</keyword>
<organism evidence="7 8">
    <name type="scientific">Emergomyces africanus</name>
    <dbReference type="NCBI Taxonomy" id="1955775"/>
    <lineage>
        <taxon>Eukaryota</taxon>
        <taxon>Fungi</taxon>
        <taxon>Dikarya</taxon>
        <taxon>Ascomycota</taxon>
        <taxon>Pezizomycotina</taxon>
        <taxon>Eurotiomycetes</taxon>
        <taxon>Eurotiomycetidae</taxon>
        <taxon>Onygenales</taxon>
        <taxon>Ajellomycetaceae</taxon>
        <taxon>Emergomyces</taxon>
    </lineage>
</organism>
<dbReference type="GO" id="GO:0016705">
    <property type="term" value="F:oxidoreductase activity, acting on paired donors, with incorporation or reduction of molecular oxygen"/>
    <property type="evidence" value="ECO:0007669"/>
    <property type="project" value="InterPro"/>
</dbReference>
<dbReference type="GO" id="GO:0020037">
    <property type="term" value="F:heme binding"/>
    <property type="evidence" value="ECO:0007669"/>
    <property type="project" value="InterPro"/>
</dbReference>
<dbReference type="PANTHER" id="PTHR24305:SF223">
    <property type="entry name" value="CYTOCHROME P450-DIT2"/>
    <property type="match status" value="1"/>
</dbReference>
<dbReference type="EMBL" id="LGUA01000256">
    <property type="protein sequence ID" value="OAX82776.1"/>
    <property type="molecule type" value="Genomic_DNA"/>
</dbReference>
<evidence type="ECO:0000256" key="3">
    <source>
        <dbReference type="ARBA" id="ARBA00022723"/>
    </source>
</evidence>
<dbReference type="GO" id="GO:0005506">
    <property type="term" value="F:iron ion binding"/>
    <property type="evidence" value="ECO:0007669"/>
    <property type="project" value="InterPro"/>
</dbReference>
<evidence type="ECO:0000256" key="4">
    <source>
        <dbReference type="ARBA" id="ARBA00023002"/>
    </source>
</evidence>
<evidence type="ECO:0000313" key="8">
    <source>
        <dbReference type="Proteomes" id="UP000091918"/>
    </source>
</evidence>
<dbReference type="InterPro" id="IPR002403">
    <property type="entry name" value="Cyt_P450_E_grp-IV"/>
</dbReference>
<proteinExistence type="inferred from homology"/>
<evidence type="ECO:0000256" key="1">
    <source>
        <dbReference type="ARBA" id="ARBA00001971"/>
    </source>
</evidence>
<dbReference type="PRINTS" id="PR00465">
    <property type="entry name" value="EP450IV"/>
</dbReference>
<protein>
    <recommendedName>
        <fullName evidence="9">Cytochrome P450</fullName>
    </recommendedName>
</protein>
<dbReference type="Pfam" id="PF00067">
    <property type="entry name" value="p450"/>
    <property type="match status" value="1"/>
</dbReference>
<dbReference type="Proteomes" id="UP000091918">
    <property type="component" value="Unassembled WGS sequence"/>
</dbReference>
<dbReference type="PRINTS" id="PR00385">
    <property type="entry name" value="P450"/>
</dbReference>
<keyword evidence="6" id="KW-0349">Heme</keyword>
<evidence type="ECO:0000256" key="6">
    <source>
        <dbReference type="PIRSR" id="PIRSR602403-1"/>
    </source>
</evidence>
<dbReference type="AlphaFoldDB" id="A0A1B7P180"/>
<reference evidence="7 8" key="1">
    <citation type="submission" date="2015-07" db="EMBL/GenBank/DDBJ databases">
        <title>Emmonsia species relationships and genome sequence.</title>
        <authorList>
            <person name="Cuomo C.A."/>
            <person name="Schwartz I.S."/>
            <person name="Kenyon C."/>
            <person name="de Hoog G.S."/>
            <person name="Govender N.P."/>
            <person name="Botha A."/>
            <person name="Moreno L."/>
            <person name="de Vries M."/>
            <person name="Munoz J.F."/>
            <person name="Stielow J.B."/>
        </authorList>
    </citation>
    <scope>NUCLEOTIDE SEQUENCE [LARGE SCALE GENOMIC DNA]</scope>
    <source>
        <strain evidence="7 8">CBS 136260</strain>
    </source>
</reference>
<dbReference type="OrthoDB" id="1470350at2759"/>
<evidence type="ECO:0000313" key="7">
    <source>
        <dbReference type="EMBL" id="OAX82776.1"/>
    </source>
</evidence>
<dbReference type="InterPro" id="IPR050121">
    <property type="entry name" value="Cytochrome_P450_monoxygenase"/>
</dbReference>
<dbReference type="STRING" id="1658172.A0A1B7P180"/>
<dbReference type="InterPro" id="IPR036396">
    <property type="entry name" value="Cyt_P450_sf"/>
</dbReference>
<accession>A0A1B7P180</accession>
<evidence type="ECO:0000256" key="5">
    <source>
        <dbReference type="ARBA" id="ARBA00023004"/>
    </source>
</evidence>
<evidence type="ECO:0000256" key="2">
    <source>
        <dbReference type="ARBA" id="ARBA00010617"/>
    </source>
</evidence>
<sequence length="261" mass="29535">MVKEYEDLLYEIVQRPRPQATEEGSKTPYERQVINDLQDALACGDITETQFRANVKIVFIAGHEDVQHLLSSAFYVMGTRTDIQEKLRSEVLNIGVANPTREIVDSMPYLTATVFELLRLYPPIQQLINRKASETAILGGDIVISPNTILGWTALGVHTNRTVWGDDAIKFIPERWGCSVKAIRAKFRRENSRGAYIPFNAHARKCLGQGFALLQIKIVLFELVRCVEWVLDPASKMKLSRGLMKPLGCKFIFKAREAKVN</sequence>
<comment type="similarity">
    <text evidence="2">Belongs to the cytochrome P450 family.</text>
</comment>
<dbReference type="SUPFAM" id="SSF48264">
    <property type="entry name" value="Cytochrome P450"/>
    <property type="match status" value="1"/>
</dbReference>
<comment type="cofactor">
    <cofactor evidence="1 6">
        <name>heme</name>
        <dbReference type="ChEBI" id="CHEBI:30413"/>
    </cofactor>
</comment>
<keyword evidence="4" id="KW-0560">Oxidoreductase</keyword>
<dbReference type="PANTHER" id="PTHR24305">
    <property type="entry name" value="CYTOCHROME P450"/>
    <property type="match status" value="1"/>
</dbReference>
<dbReference type="InterPro" id="IPR001128">
    <property type="entry name" value="Cyt_P450"/>
</dbReference>
<keyword evidence="8" id="KW-1185">Reference proteome</keyword>
<dbReference type="GO" id="GO:0004497">
    <property type="term" value="F:monooxygenase activity"/>
    <property type="evidence" value="ECO:0007669"/>
    <property type="project" value="InterPro"/>
</dbReference>
<keyword evidence="3 6" id="KW-0479">Metal-binding</keyword>